<keyword evidence="3" id="KW-0597">Phosphoprotein</keyword>
<dbReference type="InterPro" id="IPR005467">
    <property type="entry name" value="His_kinase_dom"/>
</dbReference>
<dbReference type="GO" id="GO:0000155">
    <property type="term" value="F:phosphorelay sensor kinase activity"/>
    <property type="evidence" value="ECO:0007669"/>
    <property type="project" value="InterPro"/>
</dbReference>
<evidence type="ECO:0000259" key="8">
    <source>
        <dbReference type="PROSITE" id="PS50109"/>
    </source>
</evidence>
<comment type="catalytic activity">
    <reaction evidence="1">
        <text>ATP + protein L-histidine = ADP + protein N-phospho-L-histidine.</text>
        <dbReference type="EC" id="2.7.13.3"/>
    </reaction>
</comment>
<dbReference type="PANTHER" id="PTHR43711">
    <property type="entry name" value="TWO-COMPONENT HISTIDINE KINASE"/>
    <property type="match status" value="1"/>
</dbReference>
<dbReference type="InterPro" id="IPR003661">
    <property type="entry name" value="HisK_dim/P_dom"/>
</dbReference>
<evidence type="ECO:0000256" key="5">
    <source>
        <dbReference type="ARBA" id="ARBA00022777"/>
    </source>
</evidence>
<dbReference type="Gene3D" id="3.30.565.10">
    <property type="entry name" value="Histidine kinase-like ATPase, C-terminal domain"/>
    <property type="match status" value="1"/>
</dbReference>
<evidence type="ECO:0000313" key="10">
    <source>
        <dbReference type="Proteomes" id="UP000198379"/>
    </source>
</evidence>
<evidence type="ECO:0000256" key="1">
    <source>
        <dbReference type="ARBA" id="ARBA00000085"/>
    </source>
</evidence>
<keyword evidence="6" id="KW-0902">Two-component regulatory system</keyword>
<feature type="transmembrane region" description="Helical" evidence="7">
    <location>
        <begin position="9"/>
        <end position="27"/>
    </location>
</feature>
<keyword evidence="7" id="KW-0812">Transmembrane</keyword>
<dbReference type="SMART" id="SM00387">
    <property type="entry name" value="HATPase_c"/>
    <property type="match status" value="1"/>
</dbReference>
<name>A0A238WGA9_9FLAO</name>
<protein>
    <recommendedName>
        <fullName evidence="2">histidine kinase</fullName>
        <ecNumber evidence="2">2.7.13.3</ecNumber>
    </recommendedName>
</protein>
<sequence>MSFRLPKKYYFVFALFAIISGILVFWADSYITEKEKTNRKIRLEKLNRKTASDFQNALNNYATLMSGIRSYVKLSPEFPSQEALYEFVNYQLSGLPIDDSYVISYVDSTHLFKYSFTKDQINPSNLIGTSIKNLVSEKGMRLMEKKLNKKDYVAFNPYNIVEGRVGLPIGFKVHDHTGYFSIIKDFKPIIDRVYSNIDTSQYAFRFKTSTGVEFDRERVYDGKKIYNTKKDEQYWRNFKLQDSDFIGTQIPFFNKKFIIETAYKKPYKRNPGLLLMMILWYTLLLSFMLSVIIQMYVYKRKNRTIAKQKKELSEHVATKNKFFTIIAHDLRSPLSSVINFLDLLKEEQNPNNQTNQIIDALGDSSKNSLSLLDNLLKWSKIQTGKIHYEPQKIDILNLIKDQVKIQKQQATRKNINIVIEASTNSKVMADKNMIATVIRNLLSNAIKYSHPQGIIVIELNKVDNSLAFSIEDNGIGIPEEYLASLFDVTKITTQKGTLKEKGSGLGLILSKQFIEIHNGVLIIESTQGKGTIASFTLPI</sequence>
<accession>A0A238WGA9</accession>
<dbReference type="Gene3D" id="1.10.287.130">
    <property type="match status" value="1"/>
</dbReference>
<dbReference type="EMBL" id="FZNY01000001">
    <property type="protein sequence ID" value="SNR44719.1"/>
    <property type="molecule type" value="Genomic_DNA"/>
</dbReference>
<dbReference type="RefSeq" id="WP_089370281.1">
    <property type="nucleotide sequence ID" value="NZ_BMEP01000003.1"/>
</dbReference>
<dbReference type="Proteomes" id="UP000198379">
    <property type="component" value="Unassembled WGS sequence"/>
</dbReference>
<dbReference type="InterPro" id="IPR003594">
    <property type="entry name" value="HATPase_dom"/>
</dbReference>
<feature type="domain" description="Histidine kinase" evidence="8">
    <location>
        <begin position="325"/>
        <end position="539"/>
    </location>
</feature>
<dbReference type="PROSITE" id="PS50109">
    <property type="entry name" value="HIS_KIN"/>
    <property type="match status" value="1"/>
</dbReference>
<gene>
    <name evidence="9" type="ORF">SAMN06265376_101979</name>
</gene>
<keyword evidence="7" id="KW-0472">Membrane</keyword>
<dbReference type="SUPFAM" id="SSF55874">
    <property type="entry name" value="ATPase domain of HSP90 chaperone/DNA topoisomerase II/histidine kinase"/>
    <property type="match status" value="1"/>
</dbReference>
<evidence type="ECO:0000313" key="9">
    <source>
        <dbReference type="EMBL" id="SNR44719.1"/>
    </source>
</evidence>
<dbReference type="SMART" id="SM00388">
    <property type="entry name" value="HisKA"/>
    <property type="match status" value="1"/>
</dbReference>
<keyword evidence="4" id="KW-0808">Transferase</keyword>
<dbReference type="Pfam" id="PF00512">
    <property type="entry name" value="HisKA"/>
    <property type="match status" value="1"/>
</dbReference>
<dbReference type="InterPro" id="IPR036097">
    <property type="entry name" value="HisK_dim/P_sf"/>
</dbReference>
<keyword evidence="7" id="KW-1133">Transmembrane helix</keyword>
<dbReference type="InterPro" id="IPR036890">
    <property type="entry name" value="HATPase_C_sf"/>
</dbReference>
<proteinExistence type="predicted"/>
<dbReference type="InterPro" id="IPR050736">
    <property type="entry name" value="Sensor_HK_Regulatory"/>
</dbReference>
<dbReference type="PANTHER" id="PTHR43711:SF26">
    <property type="entry name" value="SENSOR HISTIDINE KINASE RCSC"/>
    <property type="match status" value="1"/>
</dbReference>
<dbReference type="CDD" id="cd00082">
    <property type="entry name" value="HisKA"/>
    <property type="match status" value="1"/>
</dbReference>
<dbReference type="EC" id="2.7.13.3" evidence="2"/>
<dbReference type="PRINTS" id="PR00344">
    <property type="entry name" value="BCTRLSENSOR"/>
</dbReference>
<evidence type="ECO:0000256" key="7">
    <source>
        <dbReference type="SAM" id="Phobius"/>
    </source>
</evidence>
<dbReference type="SUPFAM" id="SSF47384">
    <property type="entry name" value="Homodimeric domain of signal transducing histidine kinase"/>
    <property type="match status" value="1"/>
</dbReference>
<dbReference type="AlphaFoldDB" id="A0A238WGA9"/>
<evidence type="ECO:0000256" key="4">
    <source>
        <dbReference type="ARBA" id="ARBA00022679"/>
    </source>
</evidence>
<dbReference type="Pfam" id="PF02518">
    <property type="entry name" value="HATPase_c"/>
    <property type="match status" value="1"/>
</dbReference>
<organism evidence="9 10">
    <name type="scientific">Dokdonia pacifica</name>
    <dbReference type="NCBI Taxonomy" id="1627892"/>
    <lineage>
        <taxon>Bacteria</taxon>
        <taxon>Pseudomonadati</taxon>
        <taxon>Bacteroidota</taxon>
        <taxon>Flavobacteriia</taxon>
        <taxon>Flavobacteriales</taxon>
        <taxon>Flavobacteriaceae</taxon>
        <taxon>Dokdonia</taxon>
    </lineage>
</organism>
<keyword evidence="10" id="KW-1185">Reference proteome</keyword>
<keyword evidence="5 9" id="KW-0418">Kinase</keyword>
<dbReference type="InterPro" id="IPR004358">
    <property type="entry name" value="Sig_transdc_His_kin-like_C"/>
</dbReference>
<evidence type="ECO:0000256" key="3">
    <source>
        <dbReference type="ARBA" id="ARBA00022553"/>
    </source>
</evidence>
<evidence type="ECO:0000256" key="2">
    <source>
        <dbReference type="ARBA" id="ARBA00012438"/>
    </source>
</evidence>
<feature type="transmembrane region" description="Helical" evidence="7">
    <location>
        <begin position="273"/>
        <end position="298"/>
    </location>
</feature>
<evidence type="ECO:0000256" key="6">
    <source>
        <dbReference type="ARBA" id="ARBA00023012"/>
    </source>
</evidence>
<dbReference type="OrthoDB" id="9767435at2"/>
<dbReference type="CDD" id="cd00075">
    <property type="entry name" value="HATPase"/>
    <property type="match status" value="1"/>
</dbReference>
<reference evidence="9 10" key="1">
    <citation type="submission" date="2017-06" db="EMBL/GenBank/DDBJ databases">
        <authorList>
            <person name="Kim H.J."/>
            <person name="Triplett B.A."/>
        </authorList>
    </citation>
    <scope>NUCLEOTIDE SEQUENCE [LARGE SCALE GENOMIC DNA]</scope>
    <source>
        <strain evidence="9 10">DSM 25597</strain>
    </source>
</reference>